<name>V2XSQ0_MONRO</name>
<comment type="caution">
    <text evidence="1">The sequence shown here is derived from an EMBL/GenBank/DDBJ whole genome shotgun (WGS) entry which is preliminary data.</text>
</comment>
<keyword evidence="2" id="KW-1185">Reference proteome</keyword>
<reference evidence="1 2" key="1">
    <citation type="journal article" date="2014" name="BMC Genomics">
        <title>Genome and secretome analysis of the hemibiotrophic fungal pathogen, Moniliophthora roreri, which causes frosty pod rot disease of cacao: mechanisms of the biotrophic and necrotrophic phases.</title>
        <authorList>
            <person name="Meinhardt L.W."/>
            <person name="Costa G.G.L."/>
            <person name="Thomazella D.P.T."/>
            <person name="Teixeira P.J.P.L."/>
            <person name="Carazzolle M.F."/>
            <person name="Schuster S.C."/>
            <person name="Carlson J.E."/>
            <person name="Guiltinan M.J."/>
            <person name="Mieczkowski P."/>
            <person name="Farmer A."/>
            <person name="Ramaraj T."/>
            <person name="Crozier J."/>
            <person name="Davis R.E."/>
            <person name="Shao J."/>
            <person name="Melnick R.L."/>
            <person name="Pereira G.A.G."/>
            <person name="Bailey B.A."/>
        </authorList>
    </citation>
    <scope>NUCLEOTIDE SEQUENCE [LARGE SCALE GENOMIC DNA]</scope>
    <source>
        <strain evidence="1 2">MCA 2997</strain>
    </source>
</reference>
<organism evidence="1 2">
    <name type="scientific">Moniliophthora roreri (strain MCA 2997)</name>
    <name type="common">Cocoa frosty pod rot fungus</name>
    <name type="synonym">Crinipellis roreri</name>
    <dbReference type="NCBI Taxonomy" id="1381753"/>
    <lineage>
        <taxon>Eukaryota</taxon>
        <taxon>Fungi</taxon>
        <taxon>Dikarya</taxon>
        <taxon>Basidiomycota</taxon>
        <taxon>Agaricomycotina</taxon>
        <taxon>Agaricomycetes</taxon>
        <taxon>Agaricomycetidae</taxon>
        <taxon>Agaricales</taxon>
        <taxon>Marasmiineae</taxon>
        <taxon>Marasmiaceae</taxon>
        <taxon>Moniliophthora</taxon>
    </lineage>
</organism>
<protein>
    <submittedName>
        <fullName evidence="1">Uncharacterized protein</fullName>
    </submittedName>
</protein>
<dbReference type="Proteomes" id="UP000017559">
    <property type="component" value="Unassembled WGS sequence"/>
</dbReference>
<proteinExistence type="predicted"/>
<evidence type="ECO:0000313" key="1">
    <source>
        <dbReference type="EMBL" id="ESK95580.1"/>
    </source>
</evidence>
<dbReference type="HOGENOM" id="CLU_1152030_0_0_1"/>
<dbReference type="KEGG" id="mrr:Moror_12654"/>
<sequence length="241" mass="26924">MEAQNRFAPLGGAWNLSSPILAAFISAGFSVPYPTPALNTNELRHILLCDKYKHEFTTRLQHPPVAPEALRQNNFPSPVELAQTTAALEEEEARSRAEMIRRRVGEAAESRGELAKGKRCPEKADCRVPNLTCSRSSNPCASPRIGYGNTVSTRDGKQDTEIRGITPSDYLGSAGKTAPFTLFEGLPRCEVLYMKLEDELLSDMEFEEELFFDMDSRISLPLLRSFEDSISRSITSRTSWF</sequence>
<gene>
    <name evidence="1" type="ORF">Moror_12654</name>
</gene>
<accession>V2XSQ0</accession>
<dbReference type="AlphaFoldDB" id="V2XSQ0"/>
<dbReference type="EMBL" id="AWSO01000074">
    <property type="protein sequence ID" value="ESK95580.1"/>
    <property type="molecule type" value="Genomic_DNA"/>
</dbReference>
<evidence type="ECO:0000313" key="2">
    <source>
        <dbReference type="Proteomes" id="UP000017559"/>
    </source>
</evidence>